<keyword evidence="6" id="KW-0325">Glycoprotein</keyword>
<evidence type="ECO:0000256" key="5">
    <source>
        <dbReference type="ARBA" id="ARBA00023098"/>
    </source>
</evidence>
<proteinExistence type="inferred from homology"/>
<evidence type="ECO:0000256" key="1">
    <source>
        <dbReference type="ARBA" id="ARBA00007835"/>
    </source>
</evidence>
<dbReference type="GO" id="GO:0009395">
    <property type="term" value="P:phospholipid catabolic process"/>
    <property type="evidence" value="ECO:0007669"/>
    <property type="project" value="TreeGrafter"/>
</dbReference>
<keyword evidence="2" id="KW-0732">Signal</keyword>
<evidence type="ECO:0000256" key="4">
    <source>
        <dbReference type="ARBA" id="ARBA00022963"/>
    </source>
</evidence>
<dbReference type="Pfam" id="PF04916">
    <property type="entry name" value="Phospholip_B"/>
    <property type="match status" value="2"/>
</dbReference>
<dbReference type="GO" id="GO:0004620">
    <property type="term" value="F:phospholipase activity"/>
    <property type="evidence" value="ECO:0007669"/>
    <property type="project" value="InterPro"/>
</dbReference>
<evidence type="ECO:0000256" key="7">
    <source>
        <dbReference type="RuleBase" id="RU364138"/>
    </source>
</evidence>
<evidence type="ECO:0000313" key="8">
    <source>
        <dbReference type="Proteomes" id="UP000887561"/>
    </source>
</evidence>
<reference evidence="9" key="1">
    <citation type="submission" date="2022-11" db="UniProtKB">
        <authorList>
            <consortium name="WormBaseParasite"/>
        </authorList>
    </citation>
    <scope>IDENTIFICATION</scope>
</reference>
<comment type="function">
    <text evidence="7">Putative phospholipase.</text>
</comment>
<keyword evidence="3 7" id="KW-0378">Hydrolase</keyword>
<dbReference type="PANTHER" id="PTHR12370:SF7">
    <property type="entry name" value="PHOSPHOLIPASE B-LIKE 2-RELATED"/>
    <property type="match status" value="1"/>
</dbReference>
<dbReference type="AlphaFoldDB" id="A0A915MDL6"/>
<dbReference type="PANTHER" id="PTHR12370">
    <property type="entry name" value="PHOSPHOLIPASE B-RELATED"/>
    <property type="match status" value="1"/>
</dbReference>
<dbReference type="Gene3D" id="3.60.60.20">
    <property type="match status" value="1"/>
</dbReference>
<keyword evidence="8" id="KW-1185">Reference proteome</keyword>
<organism evidence="8 9">
    <name type="scientific">Meloidogyne javanica</name>
    <name type="common">Root-knot nematode worm</name>
    <dbReference type="NCBI Taxonomy" id="6303"/>
    <lineage>
        <taxon>Eukaryota</taxon>
        <taxon>Metazoa</taxon>
        <taxon>Ecdysozoa</taxon>
        <taxon>Nematoda</taxon>
        <taxon>Chromadorea</taxon>
        <taxon>Rhabditida</taxon>
        <taxon>Tylenchina</taxon>
        <taxon>Tylenchomorpha</taxon>
        <taxon>Tylenchoidea</taxon>
        <taxon>Meloidogynidae</taxon>
        <taxon>Meloidogyninae</taxon>
        <taxon>Meloidogyne</taxon>
        <taxon>Meloidogyne incognita group</taxon>
    </lineage>
</organism>
<dbReference type="Gene3D" id="1.10.439.20">
    <property type="entry name" value="Phospholipase B-like, domain 2"/>
    <property type="match status" value="1"/>
</dbReference>
<name>A0A915MDL6_MELJA</name>
<dbReference type="InterPro" id="IPR043042">
    <property type="entry name" value="PLipase_B-like_dom3"/>
</dbReference>
<evidence type="ECO:0000256" key="6">
    <source>
        <dbReference type="ARBA" id="ARBA00023180"/>
    </source>
</evidence>
<dbReference type="Proteomes" id="UP000887561">
    <property type="component" value="Unplaced"/>
</dbReference>
<dbReference type="InterPro" id="IPR043040">
    <property type="entry name" value="PLipase_B-like_dom1"/>
</dbReference>
<dbReference type="InterPro" id="IPR007000">
    <property type="entry name" value="PLipase_B-like"/>
</dbReference>
<dbReference type="WBParaSite" id="scaffold34840_cov298.g21862">
    <property type="protein sequence ID" value="scaffold34840_cov298.g21862"/>
    <property type="gene ID" value="scaffold34840_cov298.g21862"/>
</dbReference>
<keyword evidence="5 7" id="KW-0443">Lipid metabolism</keyword>
<dbReference type="GO" id="GO:0005576">
    <property type="term" value="C:extracellular region"/>
    <property type="evidence" value="ECO:0007669"/>
    <property type="project" value="TreeGrafter"/>
</dbReference>
<dbReference type="Gene3D" id="2.10.70.60">
    <property type="entry name" value="Phospholipase B-like, domain 1"/>
    <property type="match status" value="1"/>
</dbReference>
<dbReference type="InterPro" id="IPR043041">
    <property type="entry name" value="PLipase_B-like_dom2"/>
</dbReference>
<evidence type="ECO:0000313" key="9">
    <source>
        <dbReference type="WBParaSite" id="scaffold34840_cov298.g21862"/>
    </source>
</evidence>
<evidence type="ECO:0000256" key="2">
    <source>
        <dbReference type="ARBA" id="ARBA00022729"/>
    </source>
</evidence>
<evidence type="ECO:0000256" key="3">
    <source>
        <dbReference type="ARBA" id="ARBA00022801"/>
    </source>
</evidence>
<accession>A0A915MDL6</accession>
<comment type="similarity">
    <text evidence="1 7">Belongs to the phospholipase B-like family.</text>
</comment>
<protein>
    <recommendedName>
        <fullName evidence="7">Phospholipase B-like</fullName>
        <ecNumber evidence="7">3.1.1.-</ecNumber>
    </recommendedName>
</protein>
<dbReference type="EC" id="3.1.1.-" evidence="7"/>
<keyword evidence="4 7" id="KW-0442">Lipid degradation</keyword>
<sequence length="389" mass="45279">MFHSLKNILALGRFRNAINISGWSYLEIETKGEYDPGFQAYAAGYIEGVLTQRVLHLHIQNTVKDYCKGYQNYCKKLMIFLNENMQYVKKKIDSAAKDNPYWQAVKMAYMQLTGIWHGYSSSKFNPSIQYEAHFVMLLNSNGDFYDLESKLNKTKDPADDITVTMSGFQNMLRMLKLYKFGVDSILYPGHTSTFAGYPGVIYSSDDFALTSTGLAVIETTVKVWNISLYEATKTQGQILCWVRAVVANLLSRTPREWCQIFKRYNSGTYNNQWGILDYKRFTPEKPLPDSGLFYVLEQMPGHVYYQDLSLYLKEKTYFASYNIPFFKKASRISGFKAKGNEFYWFNWTDCPRAKIFARDHNKASKVKHSGHPDRWDFKPVDYRWETQLV</sequence>